<dbReference type="EMBL" id="JAUJYN010000005">
    <property type="protein sequence ID" value="KAK1270783.1"/>
    <property type="molecule type" value="Genomic_DNA"/>
</dbReference>
<feature type="compositionally biased region" description="Low complexity" evidence="1">
    <location>
        <begin position="11"/>
        <end position="25"/>
    </location>
</feature>
<evidence type="ECO:0000313" key="3">
    <source>
        <dbReference type="EMBL" id="KAK1270783.1"/>
    </source>
</evidence>
<proteinExistence type="predicted"/>
<dbReference type="AlphaFoldDB" id="A0AAV9B349"/>
<accession>A0AAV9B349</accession>
<feature type="region of interest" description="Disordered" evidence="1">
    <location>
        <begin position="1"/>
        <end position="40"/>
    </location>
</feature>
<keyword evidence="4" id="KW-1185">Reference proteome</keyword>
<gene>
    <name evidence="3" type="ORF">QJS04_geneDACA022362</name>
</gene>
<keyword evidence="2" id="KW-1133">Transmembrane helix</keyword>
<name>A0AAV9B349_ACOGR</name>
<feature type="transmembrane region" description="Helical" evidence="2">
    <location>
        <begin position="80"/>
        <end position="98"/>
    </location>
</feature>
<reference evidence="3" key="2">
    <citation type="submission" date="2023-06" db="EMBL/GenBank/DDBJ databases">
        <authorList>
            <person name="Ma L."/>
            <person name="Liu K.-W."/>
            <person name="Li Z."/>
            <person name="Hsiao Y.-Y."/>
            <person name="Qi Y."/>
            <person name="Fu T."/>
            <person name="Tang G."/>
            <person name="Zhang D."/>
            <person name="Sun W.-H."/>
            <person name="Liu D.-K."/>
            <person name="Li Y."/>
            <person name="Chen G.-Z."/>
            <person name="Liu X.-D."/>
            <person name="Liao X.-Y."/>
            <person name="Jiang Y.-T."/>
            <person name="Yu X."/>
            <person name="Hao Y."/>
            <person name="Huang J."/>
            <person name="Zhao X.-W."/>
            <person name="Ke S."/>
            <person name="Chen Y.-Y."/>
            <person name="Wu W.-L."/>
            <person name="Hsu J.-L."/>
            <person name="Lin Y.-F."/>
            <person name="Huang M.-D."/>
            <person name="Li C.-Y."/>
            <person name="Huang L."/>
            <person name="Wang Z.-W."/>
            <person name="Zhao X."/>
            <person name="Zhong W.-Y."/>
            <person name="Peng D.-H."/>
            <person name="Ahmad S."/>
            <person name="Lan S."/>
            <person name="Zhang J.-S."/>
            <person name="Tsai W.-C."/>
            <person name="Van De Peer Y."/>
            <person name="Liu Z.-J."/>
        </authorList>
    </citation>
    <scope>NUCLEOTIDE SEQUENCE</scope>
    <source>
        <strain evidence="3">SCP</strain>
        <tissue evidence="3">Leaves</tissue>
    </source>
</reference>
<feature type="transmembrane region" description="Helical" evidence="2">
    <location>
        <begin position="110"/>
        <end position="130"/>
    </location>
</feature>
<comment type="caution">
    <text evidence="3">The sequence shown here is derived from an EMBL/GenBank/DDBJ whole genome shotgun (WGS) entry which is preliminary data.</text>
</comment>
<organism evidence="3 4">
    <name type="scientific">Acorus gramineus</name>
    <name type="common">Dwarf sweet flag</name>
    <dbReference type="NCBI Taxonomy" id="55184"/>
    <lineage>
        <taxon>Eukaryota</taxon>
        <taxon>Viridiplantae</taxon>
        <taxon>Streptophyta</taxon>
        <taxon>Embryophyta</taxon>
        <taxon>Tracheophyta</taxon>
        <taxon>Spermatophyta</taxon>
        <taxon>Magnoliopsida</taxon>
        <taxon>Liliopsida</taxon>
        <taxon>Acoraceae</taxon>
        <taxon>Acorus</taxon>
    </lineage>
</organism>
<keyword evidence="2" id="KW-0812">Transmembrane</keyword>
<sequence length="131" mass="14179">METKSKAVAQSGSSISGNSSTGSTSPLEGTSPENATPKMPRKVVTMKIDVRTLLSTGLLEGVPVKYFIQKHQVSGRIPTISPLFAKLGFFFFFLFFRFNGVSFDFFSRRSFLGLSMALGTVAAVLNANSIE</sequence>
<keyword evidence="2" id="KW-0472">Membrane</keyword>
<dbReference type="Proteomes" id="UP001179952">
    <property type="component" value="Unassembled WGS sequence"/>
</dbReference>
<evidence type="ECO:0000256" key="2">
    <source>
        <dbReference type="SAM" id="Phobius"/>
    </source>
</evidence>
<protein>
    <submittedName>
        <fullName evidence="3">Uncharacterized protein</fullName>
    </submittedName>
</protein>
<evidence type="ECO:0000256" key="1">
    <source>
        <dbReference type="SAM" id="MobiDB-lite"/>
    </source>
</evidence>
<evidence type="ECO:0000313" key="4">
    <source>
        <dbReference type="Proteomes" id="UP001179952"/>
    </source>
</evidence>
<reference evidence="3" key="1">
    <citation type="journal article" date="2023" name="Nat. Commun.">
        <title>Diploid and tetraploid genomes of Acorus and the evolution of monocots.</title>
        <authorList>
            <person name="Ma L."/>
            <person name="Liu K.W."/>
            <person name="Li Z."/>
            <person name="Hsiao Y.Y."/>
            <person name="Qi Y."/>
            <person name="Fu T."/>
            <person name="Tang G.D."/>
            <person name="Zhang D."/>
            <person name="Sun W.H."/>
            <person name="Liu D.K."/>
            <person name="Li Y."/>
            <person name="Chen G.Z."/>
            <person name="Liu X.D."/>
            <person name="Liao X.Y."/>
            <person name="Jiang Y.T."/>
            <person name="Yu X."/>
            <person name="Hao Y."/>
            <person name="Huang J."/>
            <person name="Zhao X.W."/>
            <person name="Ke S."/>
            <person name="Chen Y.Y."/>
            <person name="Wu W.L."/>
            <person name="Hsu J.L."/>
            <person name="Lin Y.F."/>
            <person name="Huang M.D."/>
            <person name="Li C.Y."/>
            <person name="Huang L."/>
            <person name="Wang Z.W."/>
            <person name="Zhao X."/>
            <person name="Zhong W.Y."/>
            <person name="Peng D.H."/>
            <person name="Ahmad S."/>
            <person name="Lan S."/>
            <person name="Zhang J.S."/>
            <person name="Tsai W.C."/>
            <person name="Van de Peer Y."/>
            <person name="Liu Z.J."/>
        </authorList>
    </citation>
    <scope>NUCLEOTIDE SEQUENCE</scope>
    <source>
        <strain evidence="3">SCP</strain>
    </source>
</reference>